<evidence type="ECO:0000313" key="2">
    <source>
        <dbReference type="Proteomes" id="UP000095280"/>
    </source>
</evidence>
<dbReference type="Proteomes" id="UP000095280">
    <property type="component" value="Unplaced"/>
</dbReference>
<organism evidence="2 3">
    <name type="scientific">Macrostomum lignano</name>
    <dbReference type="NCBI Taxonomy" id="282301"/>
    <lineage>
        <taxon>Eukaryota</taxon>
        <taxon>Metazoa</taxon>
        <taxon>Spiralia</taxon>
        <taxon>Lophotrochozoa</taxon>
        <taxon>Platyhelminthes</taxon>
        <taxon>Rhabditophora</taxon>
        <taxon>Macrostomorpha</taxon>
        <taxon>Macrostomida</taxon>
        <taxon>Macrostomidae</taxon>
        <taxon>Macrostomum</taxon>
    </lineage>
</organism>
<accession>A0A1I8GQE9</accession>
<feature type="region of interest" description="Disordered" evidence="1">
    <location>
        <begin position="67"/>
        <end position="102"/>
    </location>
</feature>
<sequence length="102" mass="11774">MYQKSLEFYFATTVHRFAVSVVHESLGCVLNPYYAYYDGYRRYKIHKEEKNREKVIVAKAQQKMDSMKASRKQLTQKPAKVQGIKPSIPSSGAVMVSQRLNP</sequence>
<keyword evidence="2" id="KW-1185">Reference proteome</keyword>
<reference evidence="3" key="1">
    <citation type="submission" date="2016-11" db="UniProtKB">
        <authorList>
            <consortium name="WormBaseParasite"/>
        </authorList>
    </citation>
    <scope>IDENTIFICATION</scope>
</reference>
<name>A0A1I8GQE9_9PLAT</name>
<protein>
    <submittedName>
        <fullName evidence="3">Uncharacterized protein</fullName>
    </submittedName>
</protein>
<dbReference type="AlphaFoldDB" id="A0A1I8GQE9"/>
<dbReference type="WBParaSite" id="maker-uti_cns_0002652-snap-gene-0.6-mRNA-1">
    <property type="protein sequence ID" value="maker-uti_cns_0002652-snap-gene-0.6-mRNA-1"/>
    <property type="gene ID" value="maker-uti_cns_0002652-snap-gene-0.6"/>
</dbReference>
<evidence type="ECO:0000256" key="1">
    <source>
        <dbReference type="SAM" id="MobiDB-lite"/>
    </source>
</evidence>
<evidence type="ECO:0000313" key="3">
    <source>
        <dbReference type="WBParaSite" id="maker-uti_cns_0002652-snap-gene-0.6-mRNA-1"/>
    </source>
</evidence>
<proteinExistence type="predicted"/>